<proteinExistence type="predicted"/>
<keyword evidence="3" id="KW-1185">Reference proteome</keyword>
<dbReference type="AlphaFoldDB" id="A0A2T7PCD1"/>
<gene>
    <name evidence="2" type="ORF">C0Q70_10351</name>
</gene>
<accession>A0A2T7PCD1</accession>
<feature type="domain" description="KY-like immunoglobulin-like" evidence="1">
    <location>
        <begin position="6"/>
        <end position="91"/>
    </location>
</feature>
<comment type="caution">
    <text evidence="2">The sequence shown here is derived from an EMBL/GenBank/DDBJ whole genome shotgun (WGS) entry which is preliminary data.</text>
</comment>
<reference evidence="2 3" key="1">
    <citation type="submission" date="2018-04" db="EMBL/GenBank/DDBJ databases">
        <title>The genome of golden apple snail Pomacea canaliculata provides insight into stress tolerance and invasive adaptation.</title>
        <authorList>
            <person name="Liu C."/>
            <person name="Liu B."/>
            <person name="Ren Y."/>
            <person name="Zhang Y."/>
            <person name="Wang H."/>
            <person name="Li S."/>
            <person name="Jiang F."/>
            <person name="Yin L."/>
            <person name="Zhang G."/>
            <person name="Qian W."/>
            <person name="Fan W."/>
        </authorList>
    </citation>
    <scope>NUCLEOTIDE SEQUENCE [LARGE SCALE GENOMIC DNA]</scope>
    <source>
        <strain evidence="2">SZHN2017</strain>
        <tissue evidence="2">Muscle</tissue>
    </source>
</reference>
<evidence type="ECO:0000259" key="1">
    <source>
        <dbReference type="Pfam" id="PF23265"/>
    </source>
</evidence>
<sequence length="217" mass="24792">MHRRMQRGRVEIIIGTTTETRVTSKLLSHERKQDVSDFALVRCLGPSYCFLIRPPAPGFYKFQIYALPSGEAGPNMIGVYNYLIHCPNTAQEKEREAGYWIVTNCEEEEKSGRVRPEKCYNPAQTVPDVEGRRMLPQRTLGIPRGYRGPPLRFRLNIPGARDVQVKIDEDWNQLEQVEPGIFDGLVDFSKSYPPNTKVKVNVKSGGNKYNTLLEYTI</sequence>
<dbReference type="InterPro" id="IPR053041">
    <property type="entry name" value="Transglut-like_Superfamily_Mod"/>
</dbReference>
<dbReference type="OrthoDB" id="6048357at2759"/>
<dbReference type="EMBL" id="PZQS01000005">
    <property type="protein sequence ID" value="PVD31074.1"/>
    <property type="molecule type" value="Genomic_DNA"/>
</dbReference>
<protein>
    <recommendedName>
        <fullName evidence="1">KY-like immunoglobulin-like domain-containing protein</fullName>
    </recommendedName>
</protein>
<dbReference type="Proteomes" id="UP000245119">
    <property type="component" value="Linkage Group LG5"/>
</dbReference>
<evidence type="ECO:0000313" key="2">
    <source>
        <dbReference type="EMBL" id="PVD31074.1"/>
    </source>
</evidence>
<organism evidence="2 3">
    <name type="scientific">Pomacea canaliculata</name>
    <name type="common">Golden apple snail</name>
    <dbReference type="NCBI Taxonomy" id="400727"/>
    <lineage>
        <taxon>Eukaryota</taxon>
        <taxon>Metazoa</taxon>
        <taxon>Spiralia</taxon>
        <taxon>Lophotrochozoa</taxon>
        <taxon>Mollusca</taxon>
        <taxon>Gastropoda</taxon>
        <taxon>Caenogastropoda</taxon>
        <taxon>Architaenioglossa</taxon>
        <taxon>Ampullarioidea</taxon>
        <taxon>Ampullariidae</taxon>
        <taxon>Pomacea</taxon>
    </lineage>
</organism>
<dbReference type="PANTHER" id="PTHR47020">
    <property type="entry name" value="HILLARIN"/>
    <property type="match status" value="1"/>
</dbReference>
<evidence type="ECO:0000313" key="3">
    <source>
        <dbReference type="Proteomes" id="UP000245119"/>
    </source>
</evidence>
<dbReference type="InterPro" id="IPR056564">
    <property type="entry name" value="Ig-like_KY"/>
</dbReference>
<dbReference type="Pfam" id="PF23265">
    <property type="entry name" value="Ig-like_KY"/>
    <property type="match status" value="1"/>
</dbReference>
<dbReference type="PANTHER" id="PTHR47020:SF1">
    <property type="entry name" value="HILLARIN"/>
    <property type="match status" value="1"/>
</dbReference>
<name>A0A2T7PCD1_POMCA</name>